<comment type="caution">
    <text evidence="1">The sequence shown here is derived from an EMBL/GenBank/DDBJ whole genome shotgun (WGS) entry which is preliminary data.</text>
</comment>
<keyword evidence="2" id="KW-1185">Reference proteome</keyword>
<sequence>MQKKQLIEDFDEAKYFDNDDKILTNEQVRQREMEQLKKDEQQDDELVPLDTYMQDIQKQYQQDLAQPQK</sequence>
<dbReference type="Proteomes" id="UP000688137">
    <property type="component" value="Unassembled WGS sequence"/>
</dbReference>
<name>A0A8S1PU87_PARPR</name>
<organism evidence="1 2">
    <name type="scientific">Paramecium primaurelia</name>
    <dbReference type="NCBI Taxonomy" id="5886"/>
    <lineage>
        <taxon>Eukaryota</taxon>
        <taxon>Sar</taxon>
        <taxon>Alveolata</taxon>
        <taxon>Ciliophora</taxon>
        <taxon>Intramacronucleata</taxon>
        <taxon>Oligohymenophorea</taxon>
        <taxon>Peniculida</taxon>
        <taxon>Parameciidae</taxon>
        <taxon>Paramecium</taxon>
    </lineage>
</organism>
<protein>
    <submittedName>
        <fullName evidence="1">Uncharacterized protein</fullName>
    </submittedName>
</protein>
<proteinExistence type="predicted"/>
<evidence type="ECO:0000313" key="1">
    <source>
        <dbReference type="EMBL" id="CAD8106158.1"/>
    </source>
</evidence>
<reference evidence="1" key="1">
    <citation type="submission" date="2021-01" db="EMBL/GenBank/DDBJ databases">
        <authorList>
            <consortium name="Genoscope - CEA"/>
            <person name="William W."/>
        </authorList>
    </citation>
    <scope>NUCLEOTIDE SEQUENCE</scope>
</reference>
<accession>A0A8S1PU87</accession>
<gene>
    <name evidence="1" type="ORF">PPRIM_AZ9-3.1.T1290130</name>
</gene>
<evidence type="ECO:0000313" key="2">
    <source>
        <dbReference type="Proteomes" id="UP000688137"/>
    </source>
</evidence>
<dbReference type="AlphaFoldDB" id="A0A8S1PU87"/>
<dbReference type="EMBL" id="CAJJDM010000132">
    <property type="protein sequence ID" value="CAD8106158.1"/>
    <property type="molecule type" value="Genomic_DNA"/>
</dbReference>